<organism evidence="7 8">
    <name type="scientific">Bacillus pumilus</name>
    <name type="common">Bacillus mesentericus</name>
    <dbReference type="NCBI Taxonomy" id="1408"/>
    <lineage>
        <taxon>Bacteria</taxon>
        <taxon>Bacillati</taxon>
        <taxon>Bacillota</taxon>
        <taxon>Bacilli</taxon>
        <taxon>Bacillales</taxon>
        <taxon>Bacillaceae</taxon>
        <taxon>Bacillus</taxon>
    </lineage>
</organism>
<reference evidence="7 8" key="1">
    <citation type="submission" date="2017-06" db="EMBL/GenBank/DDBJ databases">
        <title>Draft Genome Sequence of Bacillus sp Strain 36R Isolated from saline sediment at Atanasia, Sonora, Mexico.</title>
        <authorList>
            <person name="Sanchez Diaz R."/>
            <person name="Quiroz Macias M.E."/>
            <person name="Ibarra Gamez J.C."/>
            <person name="Enciso Ibarra J."/>
            <person name="Gomez Gil B."/>
            <person name="Galaviz Silva L."/>
        </authorList>
    </citation>
    <scope>NUCLEOTIDE SEQUENCE [LARGE SCALE GENOMIC DNA]</scope>
    <source>
        <strain evidence="7 8">36R_ATNSAL</strain>
    </source>
</reference>
<evidence type="ECO:0000256" key="4">
    <source>
        <dbReference type="ARBA" id="ARBA00023163"/>
    </source>
</evidence>
<dbReference type="SUPFAM" id="SSF51206">
    <property type="entry name" value="cAMP-binding domain-like"/>
    <property type="match status" value="1"/>
</dbReference>
<dbReference type="PANTHER" id="PTHR24567:SF26">
    <property type="entry name" value="REGULATORY PROTEIN YEIL"/>
    <property type="match status" value="1"/>
</dbReference>
<dbReference type="GO" id="GO:0003700">
    <property type="term" value="F:DNA-binding transcription factor activity"/>
    <property type="evidence" value="ECO:0007669"/>
    <property type="project" value="TreeGrafter"/>
</dbReference>
<dbReference type="Gene3D" id="1.10.10.10">
    <property type="entry name" value="Winged helix-like DNA-binding domain superfamily/Winged helix DNA-binding domain"/>
    <property type="match status" value="1"/>
</dbReference>
<keyword evidence="2" id="KW-0238">DNA-binding</keyword>
<feature type="domain" description="Cyclic nucleotide-binding" evidence="5">
    <location>
        <begin position="36"/>
        <end position="116"/>
    </location>
</feature>
<dbReference type="SUPFAM" id="SSF46785">
    <property type="entry name" value="Winged helix' DNA-binding domain"/>
    <property type="match status" value="1"/>
</dbReference>
<dbReference type="Pfam" id="PF13545">
    <property type="entry name" value="HTH_Crp_2"/>
    <property type="match status" value="1"/>
</dbReference>
<accession>A0A2A5IV23</accession>
<dbReference type="InterPro" id="IPR018490">
    <property type="entry name" value="cNMP-bd_dom_sf"/>
</dbReference>
<keyword evidence="1" id="KW-0805">Transcription regulation</keyword>
<evidence type="ECO:0000259" key="6">
    <source>
        <dbReference type="PROSITE" id="PS51063"/>
    </source>
</evidence>
<keyword evidence="4" id="KW-0804">Transcription</keyword>
<evidence type="ECO:0000256" key="3">
    <source>
        <dbReference type="ARBA" id="ARBA00023159"/>
    </source>
</evidence>
<dbReference type="Gene3D" id="2.60.120.10">
    <property type="entry name" value="Jelly Rolls"/>
    <property type="match status" value="1"/>
</dbReference>
<dbReference type="GO" id="GO:0003677">
    <property type="term" value="F:DNA binding"/>
    <property type="evidence" value="ECO:0007669"/>
    <property type="project" value="UniProtKB-KW"/>
</dbReference>
<dbReference type="SMART" id="SM00100">
    <property type="entry name" value="cNMP"/>
    <property type="match status" value="1"/>
</dbReference>
<dbReference type="GO" id="GO:0005829">
    <property type="term" value="C:cytosol"/>
    <property type="evidence" value="ECO:0007669"/>
    <property type="project" value="TreeGrafter"/>
</dbReference>
<dbReference type="PANTHER" id="PTHR24567">
    <property type="entry name" value="CRP FAMILY TRANSCRIPTIONAL REGULATORY PROTEIN"/>
    <property type="match status" value="1"/>
</dbReference>
<gene>
    <name evidence="7" type="ORF">CEY02_09125</name>
</gene>
<dbReference type="EMBL" id="NKHG01000066">
    <property type="protein sequence ID" value="PCK21224.1"/>
    <property type="molecule type" value="Genomic_DNA"/>
</dbReference>
<dbReference type="PROSITE" id="PS50042">
    <property type="entry name" value="CNMP_BINDING_3"/>
    <property type="match status" value="1"/>
</dbReference>
<dbReference type="AlphaFoldDB" id="A0A2A5IV23"/>
<dbReference type="InterPro" id="IPR000595">
    <property type="entry name" value="cNMP-bd_dom"/>
</dbReference>
<dbReference type="InterPro" id="IPR036390">
    <property type="entry name" value="WH_DNA-bd_sf"/>
</dbReference>
<evidence type="ECO:0000313" key="8">
    <source>
        <dbReference type="Proteomes" id="UP000228754"/>
    </source>
</evidence>
<protein>
    <submittedName>
        <fullName evidence="7">Crp/Fnr family transcriptional regulator</fullName>
    </submittedName>
</protein>
<evidence type="ECO:0000259" key="5">
    <source>
        <dbReference type="PROSITE" id="PS50042"/>
    </source>
</evidence>
<dbReference type="Pfam" id="PF00027">
    <property type="entry name" value="cNMP_binding"/>
    <property type="match status" value="1"/>
</dbReference>
<dbReference type="InterPro" id="IPR036388">
    <property type="entry name" value="WH-like_DNA-bd_sf"/>
</dbReference>
<dbReference type="OrthoDB" id="581021at2"/>
<dbReference type="Proteomes" id="UP000228754">
    <property type="component" value="Unassembled WGS sequence"/>
</dbReference>
<evidence type="ECO:0000313" key="7">
    <source>
        <dbReference type="EMBL" id="PCK21224.1"/>
    </source>
</evidence>
<name>A0A2A5IV23_BACPU</name>
<feature type="domain" description="HTH crp-type" evidence="6">
    <location>
        <begin position="149"/>
        <end position="216"/>
    </location>
</feature>
<proteinExistence type="predicted"/>
<dbReference type="InterPro" id="IPR012318">
    <property type="entry name" value="HTH_CRP"/>
</dbReference>
<dbReference type="InterPro" id="IPR014710">
    <property type="entry name" value="RmlC-like_jellyroll"/>
</dbReference>
<dbReference type="InterPro" id="IPR050397">
    <property type="entry name" value="Env_Response_Regulators"/>
</dbReference>
<dbReference type="CDD" id="cd00038">
    <property type="entry name" value="CAP_ED"/>
    <property type="match status" value="1"/>
</dbReference>
<evidence type="ECO:0000256" key="1">
    <source>
        <dbReference type="ARBA" id="ARBA00023015"/>
    </source>
</evidence>
<dbReference type="PROSITE" id="PS51063">
    <property type="entry name" value="HTH_CRP_2"/>
    <property type="match status" value="1"/>
</dbReference>
<sequence length="228" mass="26428">MEQLHDESLFASYIKAHQLQNVFHKTLMPHVSLWRYQQGELICSKGDKREYMYLLVKGKLKIFTTTKEGKTFILCFKNPLEAIGDIEYVKQTDMVNTVEAVTEVHMLRISHQAMMRHAKDDPRVLTFLLEGITNKFYTKSNDLSFHLLYPVEVRLASYLLSVLTDDDTAPTRALRLTDAASLIGTSYRHINRVIQQFREKGLIERRRGAIAIRDRKGLLEIAGHNIYE</sequence>
<evidence type="ECO:0000256" key="2">
    <source>
        <dbReference type="ARBA" id="ARBA00023125"/>
    </source>
</evidence>
<comment type="caution">
    <text evidence="7">The sequence shown here is derived from an EMBL/GenBank/DDBJ whole genome shotgun (WGS) entry which is preliminary data.</text>
</comment>
<keyword evidence="3" id="KW-0010">Activator</keyword>